<proteinExistence type="predicted"/>
<organism evidence="1">
    <name type="scientific">Siphoviridae sp. ctqBc4</name>
    <dbReference type="NCBI Taxonomy" id="2827945"/>
    <lineage>
        <taxon>Viruses</taxon>
        <taxon>Duplodnaviria</taxon>
        <taxon>Heunggongvirae</taxon>
        <taxon>Uroviricota</taxon>
        <taxon>Caudoviricetes</taxon>
    </lineage>
</organism>
<sequence length="58" mass="6205">MRKAGYHDVRQLGEASLVSAATIQRMLDGGCYGVQASTMCQLAVTLGCDVLDLMRENG</sequence>
<protein>
    <submittedName>
        <fullName evidence="1">Helix-turn-helix domain protein</fullName>
    </submittedName>
</protein>
<dbReference type="EMBL" id="BK032570">
    <property type="protein sequence ID" value="DAF48590.1"/>
    <property type="molecule type" value="Genomic_DNA"/>
</dbReference>
<reference evidence="1" key="1">
    <citation type="journal article" date="2021" name="Proc. Natl. Acad. Sci. U.S.A.">
        <title>A Catalog of Tens of Thousands of Viruses from Human Metagenomes Reveals Hidden Associations with Chronic Diseases.</title>
        <authorList>
            <person name="Tisza M.J."/>
            <person name="Buck C.B."/>
        </authorList>
    </citation>
    <scope>NUCLEOTIDE SEQUENCE</scope>
    <source>
        <strain evidence="1">CtqBc4</strain>
    </source>
</reference>
<dbReference type="InterPro" id="IPR010982">
    <property type="entry name" value="Lambda_DNA-bd_dom_sf"/>
</dbReference>
<evidence type="ECO:0000313" key="1">
    <source>
        <dbReference type="EMBL" id="DAF48590.1"/>
    </source>
</evidence>
<accession>A0A8S5SCC0</accession>
<name>A0A8S5SCC0_9CAUD</name>
<dbReference type="SUPFAM" id="SSF47413">
    <property type="entry name" value="lambda repressor-like DNA-binding domains"/>
    <property type="match status" value="1"/>
</dbReference>
<dbReference type="GO" id="GO:0003677">
    <property type="term" value="F:DNA binding"/>
    <property type="evidence" value="ECO:0007669"/>
    <property type="project" value="InterPro"/>
</dbReference>